<dbReference type="Proteomes" id="UP001169719">
    <property type="component" value="Unassembled WGS sequence"/>
</dbReference>
<accession>A0ABT7Y0T4</accession>
<evidence type="ECO:0000259" key="3">
    <source>
        <dbReference type="PROSITE" id="PS50113"/>
    </source>
</evidence>
<evidence type="ECO:0000256" key="1">
    <source>
        <dbReference type="ARBA" id="ARBA00012528"/>
    </source>
</evidence>
<dbReference type="PANTHER" id="PTHR45138:SF9">
    <property type="entry name" value="DIGUANYLATE CYCLASE DGCM-RELATED"/>
    <property type="match status" value="1"/>
</dbReference>
<gene>
    <name evidence="5" type="ORF">QWJ08_08170</name>
</gene>
<dbReference type="InterPro" id="IPR035965">
    <property type="entry name" value="PAS-like_dom_sf"/>
</dbReference>
<dbReference type="CDD" id="cd00130">
    <property type="entry name" value="PAS"/>
    <property type="match status" value="1"/>
</dbReference>
<dbReference type="InterPro" id="IPR043128">
    <property type="entry name" value="Rev_trsase/Diguanyl_cyclase"/>
</dbReference>
<dbReference type="EC" id="2.7.7.65" evidence="1"/>
<comment type="caution">
    <text evidence="5">The sequence shown here is derived from an EMBL/GenBank/DDBJ whole genome shotgun (WGS) entry which is preliminary data.</text>
</comment>
<reference evidence="5" key="1">
    <citation type="submission" date="2024-05" db="EMBL/GenBank/DDBJ databases">
        <title>Genome Sequences of Four Agar- Degrading Marine Bacteria.</title>
        <authorList>
            <person name="Phillips E.K."/>
            <person name="Shaffer J.C."/>
            <person name="Henson M.W."/>
            <person name="Temperton B."/>
            <person name="Thrash C.J."/>
            <person name="Martin M.O."/>
        </authorList>
    </citation>
    <scope>NUCLEOTIDE SEQUENCE</scope>
    <source>
        <strain evidence="5">EKP203</strain>
    </source>
</reference>
<dbReference type="SMART" id="SM00086">
    <property type="entry name" value="PAC"/>
    <property type="match status" value="1"/>
</dbReference>
<name>A0ABT7Y0T4_9VIBR</name>
<dbReference type="Gene3D" id="3.30.450.20">
    <property type="entry name" value="PAS domain"/>
    <property type="match status" value="1"/>
</dbReference>
<evidence type="ECO:0000259" key="4">
    <source>
        <dbReference type="PROSITE" id="PS50887"/>
    </source>
</evidence>
<dbReference type="EMBL" id="JAUEOZ010000001">
    <property type="protein sequence ID" value="MDN2481369.1"/>
    <property type="molecule type" value="Genomic_DNA"/>
</dbReference>
<dbReference type="PANTHER" id="PTHR45138">
    <property type="entry name" value="REGULATORY COMPONENTS OF SENSORY TRANSDUCTION SYSTEM"/>
    <property type="match status" value="1"/>
</dbReference>
<dbReference type="PROSITE" id="PS50887">
    <property type="entry name" value="GGDEF"/>
    <property type="match status" value="1"/>
</dbReference>
<dbReference type="GO" id="GO:0052621">
    <property type="term" value="F:diguanylate cyclase activity"/>
    <property type="evidence" value="ECO:0007669"/>
    <property type="project" value="UniProtKB-EC"/>
</dbReference>
<dbReference type="SMART" id="SM00267">
    <property type="entry name" value="GGDEF"/>
    <property type="match status" value="1"/>
</dbReference>
<dbReference type="InterPro" id="IPR050469">
    <property type="entry name" value="Diguanylate_Cyclase"/>
</dbReference>
<dbReference type="InterPro" id="IPR001610">
    <property type="entry name" value="PAC"/>
</dbReference>
<dbReference type="PROSITE" id="PS50113">
    <property type="entry name" value="PAC"/>
    <property type="match status" value="1"/>
</dbReference>
<dbReference type="NCBIfam" id="TIGR00254">
    <property type="entry name" value="GGDEF"/>
    <property type="match status" value="1"/>
</dbReference>
<dbReference type="Pfam" id="PF00990">
    <property type="entry name" value="GGDEF"/>
    <property type="match status" value="1"/>
</dbReference>
<comment type="catalytic activity">
    <reaction evidence="2">
        <text>2 GTP = 3',3'-c-di-GMP + 2 diphosphate</text>
        <dbReference type="Rhea" id="RHEA:24898"/>
        <dbReference type="ChEBI" id="CHEBI:33019"/>
        <dbReference type="ChEBI" id="CHEBI:37565"/>
        <dbReference type="ChEBI" id="CHEBI:58805"/>
        <dbReference type="EC" id="2.7.7.65"/>
    </reaction>
</comment>
<dbReference type="InterPro" id="IPR000014">
    <property type="entry name" value="PAS"/>
</dbReference>
<dbReference type="SUPFAM" id="SSF55073">
    <property type="entry name" value="Nucleotide cyclase"/>
    <property type="match status" value="1"/>
</dbReference>
<dbReference type="SUPFAM" id="SSF55785">
    <property type="entry name" value="PYP-like sensor domain (PAS domain)"/>
    <property type="match status" value="1"/>
</dbReference>
<dbReference type="InterPro" id="IPR029787">
    <property type="entry name" value="Nucleotide_cyclase"/>
</dbReference>
<dbReference type="InterPro" id="IPR000700">
    <property type="entry name" value="PAS-assoc_C"/>
</dbReference>
<dbReference type="InterPro" id="IPR013655">
    <property type="entry name" value="PAS_fold_3"/>
</dbReference>
<evidence type="ECO:0000313" key="6">
    <source>
        <dbReference type="Proteomes" id="UP001169719"/>
    </source>
</evidence>
<keyword evidence="5" id="KW-0808">Transferase</keyword>
<evidence type="ECO:0000313" key="5">
    <source>
        <dbReference type="EMBL" id="MDN2481369.1"/>
    </source>
</evidence>
<organism evidence="5 6">
    <name type="scientific">Vibrio agarivorans</name>
    <dbReference type="NCBI Taxonomy" id="153622"/>
    <lineage>
        <taxon>Bacteria</taxon>
        <taxon>Pseudomonadati</taxon>
        <taxon>Pseudomonadota</taxon>
        <taxon>Gammaproteobacteria</taxon>
        <taxon>Vibrionales</taxon>
        <taxon>Vibrionaceae</taxon>
        <taxon>Vibrio</taxon>
    </lineage>
</organism>
<dbReference type="InterPro" id="IPR000160">
    <property type="entry name" value="GGDEF_dom"/>
</dbReference>
<keyword evidence="5" id="KW-0548">Nucleotidyltransferase</keyword>
<dbReference type="Pfam" id="PF08447">
    <property type="entry name" value="PAS_3"/>
    <property type="match status" value="1"/>
</dbReference>
<evidence type="ECO:0000256" key="2">
    <source>
        <dbReference type="ARBA" id="ARBA00034247"/>
    </source>
</evidence>
<keyword evidence="6" id="KW-1185">Reference proteome</keyword>
<protein>
    <recommendedName>
        <fullName evidence="1">diguanylate cyclase</fullName>
        <ecNumber evidence="1">2.7.7.65</ecNumber>
    </recommendedName>
</protein>
<dbReference type="CDD" id="cd01949">
    <property type="entry name" value="GGDEF"/>
    <property type="match status" value="1"/>
</dbReference>
<proteinExistence type="predicted"/>
<dbReference type="NCBIfam" id="TIGR00229">
    <property type="entry name" value="sensory_box"/>
    <property type="match status" value="1"/>
</dbReference>
<dbReference type="Gene3D" id="3.30.70.270">
    <property type="match status" value="1"/>
</dbReference>
<feature type="domain" description="PAC" evidence="3">
    <location>
        <begin position="81"/>
        <end position="132"/>
    </location>
</feature>
<dbReference type="RefSeq" id="WP_289961489.1">
    <property type="nucleotide sequence ID" value="NZ_JAUEOZ010000001.1"/>
</dbReference>
<sequence>MSACFNEKIYQTLLQSTQAIPWALDWNSKRFSFVSDHIEARFGWPNESWQTVRDWISLIHPEDRQKTVETWLKKCELGINHQLEYRCRKVTGEYIWIQDTIHVIQENGKTTAIAGLMTDISETKTLESELIRIREQNRNLQRTDSLTGLANQACFDEHLSMEYSRAKRNKSALSLLMFELDDFSQYYNFHGPLMGDKVMLQVASLIEQNFSRPADKVALLNNNNFAVILPETEEMTAQLLAESVRQTLFEAKLTHKRSSVTDRVSISIGCAAFSPQTFFRTLSGFLEKATVNMHRARQMGGNRVFPRPTLFQFLGDEVTEGNVTKHDQSRRL</sequence>
<feature type="domain" description="GGDEF" evidence="4">
    <location>
        <begin position="171"/>
        <end position="309"/>
    </location>
</feature>